<feature type="transmembrane region" description="Helical" evidence="10">
    <location>
        <begin position="20"/>
        <end position="38"/>
    </location>
</feature>
<organism evidence="11 12">
    <name type="scientific">Atta cephalotes</name>
    <name type="common">Leafcutter ant</name>
    <dbReference type="NCBI Taxonomy" id="12957"/>
    <lineage>
        <taxon>Eukaryota</taxon>
        <taxon>Metazoa</taxon>
        <taxon>Ecdysozoa</taxon>
        <taxon>Arthropoda</taxon>
        <taxon>Hexapoda</taxon>
        <taxon>Insecta</taxon>
        <taxon>Pterygota</taxon>
        <taxon>Neoptera</taxon>
        <taxon>Endopterygota</taxon>
        <taxon>Hymenoptera</taxon>
        <taxon>Apocrita</taxon>
        <taxon>Aculeata</taxon>
        <taxon>Formicoidea</taxon>
        <taxon>Formicidae</taxon>
        <taxon>Myrmicinae</taxon>
        <taxon>Atta</taxon>
    </lineage>
</organism>
<evidence type="ECO:0000256" key="5">
    <source>
        <dbReference type="ARBA" id="ARBA00022725"/>
    </source>
</evidence>
<feature type="transmembrane region" description="Helical" evidence="10">
    <location>
        <begin position="58"/>
        <end position="76"/>
    </location>
</feature>
<comment type="subcellular location">
    <subcellularLocation>
        <location evidence="1">Cell membrane</location>
        <topology evidence="1">Multi-pass membrane protein</topology>
    </subcellularLocation>
</comment>
<dbReference type="PANTHER" id="PTHR21137">
    <property type="entry name" value="ODORANT RECEPTOR"/>
    <property type="match status" value="1"/>
</dbReference>
<evidence type="ECO:0000256" key="10">
    <source>
        <dbReference type="SAM" id="Phobius"/>
    </source>
</evidence>
<dbReference type="GO" id="GO:0007165">
    <property type="term" value="P:signal transduction"/>
    <property type="evidence" value="ECO:0007669"/>
    <property type="project" value="UniProtKB-KW"/>
</dbReference>
<dbReference type="GO" id="GO:0005886">
    <property type="term" value="C:plasma membrane"/>
    <property type="evidence" value="ECO:0007669"/>
    <property type="project" value="UniProtKB-SubCell"/>
</dbReference>
<keyword evidence="2" id="KW-1003">Cell membrane</keyword>
<dbReference type="AlphaFoldDB" id="A0A158NJ31"/>
<gene>
    <name evidence="11" type="primary">105620659</name>
</gene>
<dbReference type="GO" id="GO:0004984">
    <property type="term" value="F:olfactory receptor activity"/>
    <property type="evidence" value="ECO:0007669"/>
    <property type="project" value="InterPro"/>
</dbReference>
<reference evidence="12" key="1">
    <citation type="journal article" date="2011" name="PLoS Genet.">
        <title>The genome sequence of the leaf-cutter ant Atta cephalotes reveals insights into its obligate symbiotic lifestyle.</title>
        <authorList>
            <person name="Suen G."/>
            <person name="Teiling C."/>
            <person name="Li L."/>
            <person name="Holt C."/>
            <person name="Abouheif E."/>
            <person name="Bornberg-Bauer E."/>
            <person name="Bouffard P."/>
            <person name="Caldera E.J."/>
            <person name="Cash E."/>
            <person name="Cavanaugh A."/>
            <person name="Denas O."/>
            <person name="Elhaik E."/>
            <person name="Fave M.J."/>
            <person name="Gadau J."/>
            <person name="Gibson J.D."/>
            <person name="Graur D."/>
            <person name="Grubbs K.J."/>
            <person name="Hagen D.E."/>
            <person name="Harkins T.T."/>
            <person name="Helmkampf M."/>
            <person name="Hu H."/>
            <person name="Johnson B.R."/>
            <person name="Kim J."/>
            <person name="Marsh S.E."/>
            <person name="Moeller J.A."/>
            <person name="Munoz-Torres M.C."/>
            <person name="Murphy M.C."/>
            <person name="Naughton M.C."/>
            <person name="Nigam S."/>
            <person name="Overson R."/>
            <person name="Rajakumar R."/>
            <person name="Reese J.T."/>
            <person name="Scott J.J."/>
            <person name="Smith C.R."/>
            <person name="Tao S."/>
            <person name="Tsutsui N.D."/>
            <person name="Viljakainen L."/>
            <person name="Wissler L."/>
            <person name="Yandell M.D."/>
            <person name="Zimmer F."/>
            <person name="Taylor J."/>
            <person name="Slater S.C."/>
            <person name="Clifton S.W."/>
            <person name="Warren W.C."/>
            <person name="Elsik C.G."/>
            <person name="Smith C.D."/>
            <person name="Weinstock G.M."/>
            <person name="Gerardo N.M."/>
            <person name="Currie C.R."/>
        </authorList>
    </citation>
    <scope>NUCLEOTIDE SEQUENCE [LARGE SCALE GENOMIC DNA]</scope>
</reference>
<evidence type="ECO:0008006" key="13">
    <source>
        <dbReference type="Google" id="ProtNLM"/>
    </source>
</evidence>
<keyword evidence="7 10" id="KW-0472">Membrane</keyword>
<reference evidence="11" key="2">
    <citation type="submission" date="2016-04" db="UniProtKB">
        <authorList>
            <consortium name="EnsemblMetazoa"/>
        </authorList>
    </citation>
    <scope>IDENTIFICATION</scope>
</reference>
<evidence type="ECO:0000313" key="12">
    <source>
        <dbReference type="Proteomes" id="UP000005205"/>
    </source>
</evidence>
<dbReference type="KEGG" id="acep:105620659"/>
<dbReference type="EMBL" id="ADTU01017401">
    <property type="status" value="NOT_ANNOTATED_CDS"/>
    <property type="molecule type" value="Genomic_DNA"/>
</dbReference>
<name>A0A158NJ31_ATTCE</name>
<protein>
    <recommendedName>
        <fullName evidence="13">Odorant receptor</fullName>
    </recommendedName>
</protein>
<keyword evidence="6 10" id="KW-1133">Transmembrane helix</keyword>
<evidence type="ECO:0000256" key="2">
    <source>
        <dbReference type="ARBA" id="ARBA00022475"/>
    </source>
</evidence>
<evidence type="ECO:0000256" key="7">
    <source>
        <dbReference type="ARBA" id="ARBA00023136"/>
    </source>
</evidence>
<accession>A0A158NJ31</accession>
<evidence type="ECO:0000256" key="3">
    <source>
        <dbReference type="ARBA" id="ARBA00022606"/>
    </source>
</evidence>
<keyword evidence="5" id="KW-0552">Olfaction</keyword>
<evidence type="ECO:0000256" key="8">
    <source>
        <dbReference type="ARBA" id="ARBA00023170"/>
    </source>
</evidence>
<proteinExistence type="predicted"/>
<keyword evidence="4 10" id="KW-0812">Transmembrane</keyword>
<dbReference type="Proteomes" id="UP000005205">
    <property type="component" value="Unassembled WGS sequence"/>
</dbReference>
<dbReference type="EnsemblMetazoa" id="XM_012202149.1">
    <property type="protein sequence ID" value="XP_012057539.1"/>
    <property type="gene ID" value="LOC105620659"/>
</dbReference>
<feature type="transmembrane region" description="Helical" evidence="10">
    <location>
        <begin position="88"/>
        <end position="113"/>
    </location>
</feature>
<evidence type="ECO:0000256" key="1">
    <source>
        <dbReference type="ARBA" id="ARBA00004651"/>
    </source>
</evidence>
<sequence length="114" mass="12987">MSINLYYLLSFMRQNITDLLSSLTLVAMHFIYMFGANFGGQIVTDHNDDIFKATCNALWYIAPLSSQKIFLFLIHHTMKSFKPLLCNIFVASLEGFATLVTTSLSYLTILYSIQ</sequence>
<dbReference type="InParanoid" id="A0A158NJ31"/>
<evidence type="ECO:0000256" key="9">
    <source>
        <dbReference type="ARBA" id="ARBA00023224"/>
    </source>
</evidence>
<keyword evidence="8" id="KW-0675">Receptor</keyword>
<dbReference type="GO" id="GO:0005549">
    <property type="term" value="F:odorant binding"/>
    <property type="evidence" value="ECO:0007669"/>
    <property type="project" value="InterPro"/>
</dbReference>
<keyword evidence="9" id="KW-0807">Transducer</keyword>
<dbReference type="OrthoDB" id="7530072at2759"/>
<dbReference type="PANTHER" id="PTHR21137:SF35">
    <property type="entry name" value="ODORANT RECEPTOR 19A-RELATED"/>
    <property type="match status" value="1"/>
</dbReference>
<keyword evidence="3" id="KW-0716">Sensory transduction</keyword>
<evidence type="ECO:0000256" key="6">
    <source>
        <dbReference type="ARBA" id="ARBA00022989"/>
    </source>
</evidence>
<evidence type="ECO:0000256" key="4">
    <source>
        <dbReference type="ARBA" id="ARBA00022692"/>
    </source>
</evidence>
<dbReference type="InterPro" id="IPR004117">
    <property type="entry name" value="7tm6_olfct_rcpt"/>
</dbReference>
<keyword evidence="12" id="KW-1185">Reference proteome</keyword>
<evidence type="ECO:0000313" key="11">
    <source>
        <dbReference type="EnsemblMetazoa" id="XP_012057539.1"/>
    </source>
</evidence>